<dbReference type="AlphaFoldDB" id="A0A975GFU7"/>
<dbReference type="Proteomes" id="UP000663720">
    <property type="component" value="Chromosome"/>
</dbReference>
<reference evidence="1" key="1">
    <citation type="journal article" date="2021" name="Microb. Physiol.">
        <title>Proteogenomic Insights into the Physiology of Marine, Sulfate-Reducing, Filamentous Desulfonema limicola and Desulfonema magnum.</title>
        <authorList>
            <person name="Schnaars V."/>
            <person name="Wohlbrand L."/>
            <person name="Scheve S."/>
            <person name="Hinrichs C."/>
            <person name="Reinhardt R."/>
            <person name="Rabus R."/>
        </authorList>
    </citation>
    <scope>NUCLEOTIDE SEQUENCE</scope>
    <source>
        <strain evidence="1">5ac10</strain>
    </source>
</reference>
<accession>A0A975GFU7</accession>
<gene>
    <name evidence="1" type="ORF">dnl_19070</name>
</gene>
<keyword evidence="2" id="KW-1185">Reference proteome</keyword>
<evidence type="ECO:0000313" key="1">
    <source>
        <dbReference type="EMBL" id="QTA79632.1"/>
    </source>
</evidence>
<sequence>MAALAARAATGACPYGCYEIFDEVLTSFNKLQEWVDEILLNFGSQYLIEFS</sequence>
<name>A0A975GFU7_9BACT</name>
<organism evidence="1 2">
    <name type="scientific">Desulfonema limicola</name>
    <dbReference type="NCBI Taxonomy" id="45656"/>
    <lineage>
        <taxon>Bacteria</taxon>
        <taxon>Pseudomonadati</taxon>
        <taxon>Thermodesulfobacteriota</taxon>
        <taxon>Desulfobacteria</taxon>
        <taxon>Desulfobacterales</taxon>
        <taxon>Desulfococcaceae</taxon>
        <taxon>Desulfonema</taxon>
    </lineage>
</organism>
<proteinExistence type="predicted"/>
<dbReference type="KEGG" id="dli:dnl_19070"/>
<protein>
    <submittedName>
        <fullName evidence="1">Uncharacterized protein</fullName>
    </submittedName>
</protein>
<evidence type="ECO:0000313" key="2">
    <source>
        <dbReference type="Proteomes" id="UP000663720"/>
    </source>
</evidence>
<dbReference type="EMBL" id="CP061799">
    <property type="protein sequence ID" value="QTA79632.1"/>
    <property type="molecule type" value="Genomic_DNA"/>
</dbReference>